<proteinExistence type="predicted"/>
<evidence type="ECO:0000259" key="1">
    <source>
        <dbReference type="Pfam" id="PF13463"/>
    </source>
</evidence>
<protein>
    <submittedName>
        <fullName evidence="2">Transcriptional regulator</fullName>
    </submittedName>
</protein>
<name>A0A3L7JFB0_9HYPH</name>
<dbReference type="PIRSF" id="PIRSF036158">
    <property type="entry name" value="UCP036158_MarR"/>
    <property type="match status" value="1"/>
</dbReference>
<dbReference type="AlphaFoldDB" id="A0A3L7JFB0"/>
<evidence type="ECO:0000313" key="2">
    <source>
        <dbReference type="EMBL" id="RLQ89170.1"/>
    </source>
</evidence>
<dbReference type="InterPro" id="IPR036388">
    <property type="entry name" value="WH-like_DNA-bd_sf"/>
</dbReference>
<dbReference type="RefSeq" id="WP_121646137.1">
    <property type="nucleotide sequence ID" value="NZ_RCWN01000001.1"/>
</dbReference>
<dbReference type="InterPro" id="IPR014601">
    <property type="entry name" value="Trans_reg_MarR_HTH"/>
</dbReference>
<dbReference type="InterPro" id="IPR036390">
    <property type="entry name" value="WH_DNA-bd_sf"/>
</dbReference>
<dbReference type="InterPro" id="IPR000835">
    <property type="entry name" value="HTH_MarR-typ"/>
</dbReference>
<keyword evidence="3" id="KW-1185">Reference proteome</keyword>
<dbReference type="SUPFAM" id="SSF46785">
    <property type="entry name" value="Winged helix' DNA-binding domain"/>
    <property type="match status" value="1"/>
</dbReference>
<dbReference type="EMBL" id="RCWN01000001">
    <property type="protein sequence ID" value="RLQ89170.1"/>
    <property type="molecule type" value="Genomic_DNA"/>
</dbReference>
<accession>A0A3L7JFB0</accession>
<dbReference type="Gene3D" id="1.10.10.10">
    <property type="entry name" value="Winged helix-like DNA-binding domain superfamily/Winged helix DNA-binding domain"/>
    <property type="match status" value="1"/>
</dbReference>
<evidence type="ECO:0000313" key="3">
    <source>
        <dbReference type="Proteomes" id="UP000281094"/>
    </source>
</evidence>
<sequence>MSENTKPQNLIVSSRHLASEGGWQASEFEYGLIIAYNGFARWVSRCMAATGAPNLAVLEVLVLHHINHRARQKRLTDICFLLNIEDAHTVNYALKKLQKAELVKGEKIGKEIFYSVTDKGEQLCERYREIREQCLIESLKHFENSPQTLSETAAVLRMMSGIYDQAARAASSI</sequence>
<feature type="domain" description="HTH marR-type" evidence="1">
    <location>
        <begin position="58"/>
        <end position="120"/>
    </location>
</feature>
<organism evidence="2 3">
    <name type="scientific">Notoacmeibacter ruber</name>
    <dbReference type="NCBI Taxonomy" id="2670375"/>
    <lineage>
        <taxon>Bacteria</taxon>
        <taxon>Pseudomonadati</taxon>
        <taxon>Pseudomonadota</taxon>
        <taxon>Alphaproteobacteria</taxon>
        <taxon>Hyphomicrobiales</taxon>
        <taxon>Notoacmeibacteraceae</taxon>
        <taxon>Notoacmeibacter</taxon>
    </lineage>
</organism>
<comment type="caution">
    <text evidence="2">The sequence shown here is derived from an EMBL/GenBank/DDBJ whole genome shotgun (WGS) entry which is preliminary data.</text>
</comment>
<gene>
    <name evidence="2" type="ORF">D8780_13895</name>
</gene>
<dbReference type="Pfam" id="PF13463">
    <property type="entry name" value="HTH_27"/>
    <property type="match status" value="1"/>
</dbReference>
<dbReference type="Proteomes" id="UP000281094">
    <property type="component" value="Unassembled WGS sequence"/>
</dbReference>
<reference evidence="2 3" key="1">
    <citation type="submission" date="2018-10" db="EMBL/GenBank/DDBJ databases">
        <title>Notoacmeibacter sp. M2BS9Y-3-1, whole genome shotgun sequence.</title>
        <authorList>
            <person name="Tuo L."/>
        </authorList>
    </citation>
    <scope>NUCLEOTIDE SEQUENCE [LARGE SCALE GENOMIC DNA]</scope>
    <source>
        <strain evidence="2 3">M2BS9Y-3-1</strain>
    </source>
</reference>
<dbReference type="GO" id="GO:0003700">
    <property type="term" value="F:DNA-binding transcription factor activity"/>
    <property type="evidence" value="ECO:0007669"/>
    <property type="project" value="InterPro"/>
</dbReference>